<evidence type="ECO:0000256" key="5">
    <source>
        <dbReference type="SAM" id="MobiDB-lite"/>
    </source>
</evidence>
<gene>
    <name evidence="7" type="ORF">ACIBP5_00275</name>
</gene>
<evidence type="ECO:0000256" key="2">
    <source>
        <dbReference type="ARBA" id="ARBA00023125"/>
    </source>
</evidence>
<evidence type="ECO:0000256" key="1">
    <source>
        <dbReference type="ARBA" id="ARBA00023015"/>
    </source>
</evidence>
<dbReference type="InterPro" id="IPR050109">
    <property type="entry name" value="HTH-type_TetR-like_transc_reg"/>
</dbReference>
<dbReference type="EMBL" id="JBITMB010000001">
    <property type="protein sequence ID" value="MFI7438381.1"/>
    <property type="molecule type" value="Genomic_DNA"/>
</dbReference>
<dbReference type="InterPro" id="IPR036271">
    <property type="entry name" value="Tet_transcr_reg_TetR-rel_C_sf"/>
</dbReference>
<dbReference type="Proteomes" id="UP001612928">
    <property type="component" value="Unassembled WGS sequence"/>
</dbReference>
<accession>A0ABW7ZV20</accession>
<evidence type="ECO:0000313" key="8">
    <source>
        <dbReference type="Proteomes" id="UP001612928"/>
    </source>
</evidence>
<feature type="DNA-binding region" description="H-T-H motif" evidence="4">
    <location>
        <begin position="29"/>
        <end position="48"/>
    </location>
</feature>
<dbReference type="PANTHER" id="PTHR30055">
    <property type="entry name" value="HTH-TYPE TRANSCRIPTIONAL REGULATOR RUTR"/>
    <property type="match status" value="1"/>
</dbReference>
<keyword evidence="2 4" id="KW-0238">DNA-binding</keyword>
<dbReference type="InterPro" id="IPR025996">
    <property type="entry name" value="MT1864/Rv1816-like_C"/>
</dbReference>
<sequence>MPTPEKTSLNRIVAAGRDLLEADGPQGLTMQNVAERVGVRAPSLYKHVRNRAALLAAVAEATIDDLAARLESTDGSIEGLVRGYRQFAQAWPEGFRLMLSPDAPPEALARAAAPMLHASGQLVGERDALEAARLVTAWATGFIEMELIGAFRLGGDVDRAFEYGLAGIRRALADGPAGKPRGRHPAEGGPVRPQQDAPR</sequence>
<dbReference type="Pfam" id="PF13305">
    <property type="entry name" value="TetR_C_33"/>
    <property type="match status" value="1"/>
</dbReference>
<dbReference type="Pfam" id="PF00440">
    <property type="entry name" value="TetR_N"/>
    <property type="match status" value="1"/>
</dbReference>
<organism evidence="7 8">
    <name type="scientific">Nonomuraea indica</name>
    <dbReference type="NCBI Taxonomy" id="1581193"/>
    <lineage>
        <taxon>Bacteria</taxon>
        <taxon>Bacillati</taxon>
        <taxon>Actinomycetota</taxon>
        <taxon>Actinomycetes</taxon>
        <taxon>Streptosporangiales</taxon>
        <taxon>Streptosporangiaceae</taxon>
        <taxon>Nonomuraea</taxon>
    </lineage>
</organism>
<dbReference type="InterPro" id="IPR001647">
    <property type="entry name" value="HTH_TetR"/>
</dbReference>
<proteinExistence type="predicted"/>
<feature type="domain" description="HTH tetR-type" evidence="6">
    <location>
        <begin position="6"/>
        <end position="66"/>
    </location>
</feature>
<dbReference type="SUPFAM" id="SSF46689">
    <property type="entry name" value="Homeodomain-like"/>
    <property type="match status" value="1"/>
</dbReference>
<evidence type="ECO:0000259" key="6">
    <source>
        <dbReference type="PROSITE" id="PS50977"/>
    </source>
</evidence>
<feature type="region of interest" description="Disordered" evidence="5">
    <location>
        <begin position="173"/>
        <end position="199"/>
    </location>
</feature>
<protein>
    <submittedName>
        <fullName evidence="7">TetR/AcrR family transcriptional regulator</fullName>
    </submittedName>
</protein>
<dbReference type="PROSITE" id="PS50977">
    <property type="entry name" value="HTH_TETR_2"/>
    <property type="match status" value="1"/>
</dbReference>
<dbReference type="SUPFAM" id="SSF48498">
    <property type="entry name" value="Tetracyclin repressor-like, C-terminal domain"/>
    <property type="match status" value="1"/>
</dbReference>
<reference evidence="7 8" key="1">
    <citation type="submission" date="2024-10" db="EMBL/GenBank/DDBJ databases">
        <title>The Natural Products Discovery Center: Release of the First 8490 Sequenced Strains for Exploring Actinobacteria Biosynthetic Diversity.</title>
        <authorList>
            <person name="Kalkreuter E."/>
            <person name="Kautsar S.A."/>
            <person name="Yang D."/>
            <person name="Bader C.D."/>
            <person name="Teijaro C.N."/>
            <person name="Fluegel L."/>
            <person name="Davis C.M."/>
            <person name="Simpson J.R."/>
            <person name="Lauterbach L."/>
            <person name="Steele A.D."/>
            <person name="Gui C."/>
            <person name="Meng S."/>
            <person name="Li G."/>
            <person name="Viehrig K."/>
            <person name="Ye F."/>
            <person name="Su P."/>
            <person name="Kiefer A.F."/>
            <person name="Nichols A."/>
            <person name="Cepeda A.J."/>
            <person name="Yan W."/>
            <person name="Fan B."/>
            <person name="Jiang Y."/>
            <person name="Adhikari A."/>
            <person name="Zheng C.-J."/>
            <person name="Schuster L."/>
            <person name="Cowan T.M."/>
            <person name="Smanski M.J."/>
            <person name="Chevrette M.G."/>
            <person name="De Carvalho L.P.S."/>
            <person name="Shen B."/>
        </authorList>
    </citation>
    <scope>NUCLEOTIDE SEQUENCE [LARGE SCALE GENOMIC DNA]</scope>
    <source>
        <strain evidence="7 8">NPDC049503</strain>
    </source>
</reference>
<dbReference type="RefSeq" id="WP_101786242.1">
    <property type="nucleotide sequence ID" value="NZ_JBITMB010000001.1"/>
</dbReference>
<dbReference type="PANTHER" id="PTHR30055:SF239">
    <property type="entry name" value="TRANSCRIPTIONAL REGULATORY PROTEIN"/>
    <property type="match status" value="1"/>
</dbReference>
<name>A0ABW7ZV20_9ACTN</name>
<dbReference type="InterPro" id="IPR009057">
    <property type="entry name" value="Homeodomain-like_sf"/>
</dbReference>
<keyword evidence="3" id="KW-0804">Transcription</keyword>
<keyword evidence="1" id="KW-0805">Transcription regulation</keyword>
<dbReference type="Gene3D" id="1.10.357.10">
    <property type="entry name" value="Tetracycline Repressor, domain 2"/>
    <property type="match status" value="1"/>
</dbReference>
<evidence type="ECO:0000256" key="3">
    <source>
        <dbReference type="ARBA" id="ARBA00023163"/>
    </source>
</evidence>
<evidence type="ECO:0000256" key="4">
    <source>
        <dbReference type="PROSITE-ProRule" id="PRU00335"/>
    </source>
</evidence>
<keyword evidence="8" id="KW-1185">Reference proteome</keyword>
<comment type="caution">
    <text evidence="7">The sequence shown here is derived from an EMBL/GenBank/DDBJ whole genome shotgun (WGS) entry which is preliminary data.</text>
</comment>
<evidence type="ECO:0000313" key="7">
    <source>
        <dbReference type="EMBL" id="MFI7438381.1"/>
    </source>
</evidence>
<dbReference type="Gene3D" id="1.10.10.60">
    <property type="entry name" value="Homeodomain-like"/>
    <property type="match status" value="1"/>
</dbReference>